<keyword evidence="4" id="KW-0378">Hydrolase</keyword>
<dbReference type="InterPro" id="IPR000223">
    <property type="entry name" value="Pept_S26A_signal_pept_1"/>
</dbReference>
<organism evidence="6 7">
    <name type="scientific">Actinoplanes sichuanensis</name>
    <dbReference type="NCBI Taxonomy" id="512349"/>
    <lineage>
        <taxon>Bacteria</taxon>
        <taxon>Bacillati</taxon>
        <taxon>Actinomycetota</taxon>
        <taxon>Actinomycetes</taxon>
        <taxon>Micromonosporales</taxon>
        <taxon>Micromonosporaceae</taxon>
        <taxon>Actinoplanes</taxon>
    </lineage>
</organism>
<evidence type="ECO:0000313" key="7">
    <source>
        <dbReference type="Proteomes" id="UP001597183"/>
    </source>
</evidence>
<comment type="caution">
    <text evidence="6">The sequence shown here is derived from an EMBL/GenBank/DDBJ whole genome shotgun (WGS) entry which is preliminary data.</text>
</comment>
<dbReference type="Proteomes" id="UP001597183">
    <property type="component" value="Unassembled WGS sequence"/>
</dbReference>
<dbReference type="Pfam" id="PF10502">
    <property type="entry name" value="Peptidase_S26"/>
    <property type="match status" value="2"/>
</dbReference>
<dbReference type="PROSITE" id="PS00501">
    <property type="entry name" value="SPASE_I_1"/>
    <property type="match status" value="1"/>
</dbReference>
<evidence type="ECO:0000256" key="2">
    <source>
        <dbReference type="ARBA" id="ARBA00009370"/>
    </source>
</evidence>
<proteinExistence type="inferred from homology"/>
<evidence type="ECO:0000256" key="3">
    <source>
        <dbReference type="ARBA" id="ARBA00022670"/>
    </source>
</evidence>
<accession>A0ABW4A6H1</accession>
<name>A0ABW4A6H1_9ACTN</name>
<dbReference type="PRINTS" id="PR00727">
    <property type="entry name" value="LEADERPTASE"/>
</dbReference>
<dbReference type="InterPro" id="IPR019533">
    <property type="entry name" value="Peptidase_S26"/>
</dbReference>
<dbReference type="InterPro" id="IPR019756">
    <property type="entry name" value="Pept_S26A_signal_pept_1_Ser-AS"/>
</dbReference>
<dbReference type="RefSeq" id="WP_317786577.1">
    <property type="nucleotide sequence ID" value="NZ_AP028461.1"/>
</dbReference>
<evidence type="ECO:0000313" key="6">
    <source>
        <dbReference type="EMBL" id="MFD1366141.1"/>
    </source>
</evidence>
<dbReference type="SUPFAM" id="SSF51306">
    <property type="entry name" value="LexA/Signal peptidase"/>
    <property type="match status" value="1"/>
</dbReference>
<comment type="similarity">
    <text evidence="2">Belongs to the peptidase S26 family.</text>
</comment>
<keyword evidence="7" id="KW-1185">Reference proteome</keyword>
<sequence>MTGWMLLIGVLGTAGLLGATVLVQRRRLVLVTVRGASMLPTLRDGDRVLVRRLSGAQVRPGQIVVLEHPDSDDGGYRATAAAGVRDRRIWMIKRCTAVAGDPIPPGLPGRCHTPDGRVPAGVLTVLSDNPTHPNDSRRFGFLPYERVLGVARVRNAASAPYRRSADVRPR</sequence>
<dbReference type="CDD" id="cd06530">
    <property type="entry name" value="S26_SPase_I"/>
    <property type="match status" value="1"/>
</dbReference>
<comment type="subcellular location">
    <subcellularLocation>
        <location evidence="1">Cell membrane</location>
        <topology evidence="1">Single-pass type II membrane protein</topology>
    </subcellularLocation>
</comment>
<dbReference type="PANTHER" id="PTHR43390">
    <property type="entry name" value="SIGNAL PEPTIDASE I"/>
    <property type="match status" value="1"/>
</dbReference>
<evidence type="ECO:0000256" key="4">
    <source>
        <dbReference type="ARBA" id="ARBA00022801"/>
    </source>
</evidence>
<reference evidence="7" key="1">
    <citation type="journal article" date="2019" name="Int. J. Syst. Evol. Microbiol.">
        <title>The Global Catalogue of Microorganisms (GCM) 10K type strain sequencing project: providing services to taxonomists for standard genome sequencing and annotation.</title>
        <authorList>
            <consortium name="The Broad Institute Genomics Platform"/>
            <consortium name="The Broad Institute Genome Sequencing Center for Infectious Disease"/>
            <person name="Wu L."/>
            <person name="Ma J."/>
        </authorList>
    </citation>
    <scope>NUCLEOTIDE SEQUENCE [LARGE SCALE GENOMIC DNA]</scope>
    <source>
        <strain evidence="7">CCM 7526</strain>
    </source>
</reference>
<dbReference type="InterPro" id="IPR036286">
    <property type="entry name" value="LexA/Signal_pep-like_sf"/>
</dbReference>
<feature type="domain" description="Peptidase S26" evidence="5">
    <location>
        <begin position="19"/>
        <end position="103"/>
    </location>
</feature>
<dbReference type="PANTHER" id="PTHR43390:SF1">
    <property type="entry name" value="CHLOROPLAST PROCESSING PEPTIDASE"/>
    <property type="match status" value="1"/>
</dbReference>
<feature type="domain" description="Peptidase S26" evidence="5">
    <location>
        <begin position="116"/>
        <end position="154"/>
    </location>
</feature>
<keyword evidence="3" id="KW-0645">Protease</keyword>
<evidence type="ECO:0000259" key="5">
    <source>
        <dbReference type="Pfam" id="PF10502"/>
    </source>
</evidence>
<protein>
    <submittedName>
        <fullName evidence="6">S26 family signal peptidase</fullName>
    </submittedName>
</protein>
<evidence type="ECO:0000256" key="1">
    <source>
        <dbReference type="ARBA" id="ARBA00004401"/>
    </source>
</evidence>
<dbReference type="Gene3D" id="2.10.109.10">
    <property type="entry name" value="Umud Fragment, subunit A"/>
    <property type="match status" value="1"/>
</dbReference>
<dbReference type="EMBL" id="JBHTMK010000016">
    <property type="protein sequence ID" value="MFD1366141.1"/>
    <property type="molecule type" value="Genomic_DNA"/>
</dbReference>
<gene>
    <name evidence="6" type="ORF">ACFQ5G_12375</name>
</gene>